<dbReference type="GO" id="GO:0003677">
    <property type="term" value="F:DNA binding"/>
    <property type="evidence" value="ECO:0007669"/>
    <property type="project" value="UniProtKB-KW"/>
</dbReference>
<dbReference type="Pfam" id="PF00392">
    <property type="entry name" value="GntR"/>
    <property type="match status" value="1"/>
</dbReference>
<keyword evidence="1" id="KW-0805">Transcription regulation</keyword>
<gene>
    <name evidence="5" type="ORF">J2S07_003607</name>
</gene>
<dbReference type="EMBL" id="JAUSTU010000023">
    <property type="protein sequence ID" value="MDQ0157278.1"/>
    <property type="molecule type" value="Genomic_DNA"/>
</dbReference>
<name>A0ABT9V8N8_9BACL</name>
<keyword evidence="3" id="KW-0804">Transcription</keyword>
<evidence type="ECO:0000256" key="1">
    <source>
        <dbReference type="ARBA" id="ARBA00023015"/>
    </source>
</evidence>
<dbReference type="PROSITE" id="PS50949">
    <property type="entry name" value="HTH_GNTR"/>
    <property type="match status" value="1"/>
</dbReference>
<dbReference type="InterPro" id="IPR036388">
    <property type="entry name" value="WH-like_DNA-bd_sf"/>
</dbReference>
<evidence type="ECO:0000259" key="4">
    <source>
        <dbReference type="PROSITE" id="PS50949"/>
    </source>
</evidence>
<dbReference type="InterPro" id="IPR008920">
    <property type="entry name" value="TF_FadR/GntR_C"/>
</dbReference>
<evidence type="ECO:0000313" key="5">
    <source>
        <dbReference type="EMBL" id="MDQ0157278.1"/>
    </source>
</evidence>
<dbReference type="SUPFAM" id="SSF48008">
    <property type="entry name" value="GntR ligand-binding domain-like"/>
    <property type="match status" value="1"/>
</dbReference>
<evidence type="ECO:0000256" key="2">
    <source>
        <dbReference type="ARBA" id="ARBA00023125"/>
    </source>
</evidence>
<dbReference type="SMART" id="SM00345">
    <property type="entry name" value="HTH_GNTR"/>
    <property type="match status" value="1"/>
</dbReference>
<dbReference type="Gene3D" id="1.20.120.530">
    <property type="entry name" value="GntR ligand-binding domain-like"/>
    <property type="match status" value="1"/>
</dbReference>
<dbReference type="SUPFAM" id="SSF46785">
    <property type="entry name" value="Winged helix' DNA-binding domain"/>
    <property type="match status" value="1"/>
</dbReference>
<organism evidence="5 6">
    <name type="scientific">Anoxybacillus andreesenii</name>
    <dbReference type="NCBI Taxonomy" id="1325932"/>
    <lineage>
        <taxon>Bacteria</taxon>
        <taxon>Bacillati</taxon>
        <taxon>Bacillota</taxon>
        <taxon>Bacilli</taxon>
        <taxon>Bacillales</taxon>
        <taxon>Anoxybacillaceae</taxon>
        <taxon>Anoxybacillus</taxon>
    </lineage>
</organism>
<dbReference type="CDD" id="cd07377">
    <property type="entry name" value="WHTH_GntR"/>
    <property type="match status" value="1"/>
</dbReference>
<reference evidence="5 6" key="1">
    <citation type="submission" date="2023-07" db="EMBL/GenBank/DDBJ databases">
        <title>Genomic Encyclopedia of Type Strains, Phase IV (KMG-IV): sequencing the most valuable type-strain genomes for metagenomic binning, comparative biology and taxonomic classification.</title>
        <authorList>
            <person name="Goeker M."/>
        </authorList>
    </citation>
    <scope>NUCLEOTIDE SEQUENCE [LARGE SCALE GENOMIC DNA]</scope>
    <source>
        <strain evidence="5 6">DSM 23948</strain>
    </source>
</reference>
<dbReference type="InterPro" id="IPR036390">
    <property type="entry name" value="WH_DNA-bd_sf"/>
</dbReference>
<proteinExistence type="predicted"/>
<dbReference type="PRINTS" id="PR00035">
    <property type="entry name" value="HTHGNTR"/>
</dbReference>
<comment type="caution">
    <text evidence="5">The sequence shown here is derived from an EMBL/GenBank/DDBJ whole genome shotgun (WGS) entry which is preliminary data.</text>
</comment>
<dbReference type="Proteomes" id="UP001231362">
    <property type="component" value="Unassembled WGS sequence"/>
</dbReference>
<keyword evidence="2 5" id="KW-0238">DNA-binding</keyword>
<dbReference type="Gene3D" id="1.10.10.10">
    <property type="entry name" value="Winged helix-like DNA-binding domain superfamily/Winged helix DNA-binding domain"/>
    <property type="match status" value="1"/>
</dbReference>
<evidence type="ECO:0000256" key="3">
    <source>
        <dbReference type="ARBA" id="ARBA00023163"/>
    </source>
</evidence>
<evidence type="ECO:0000313" key="6">
    <source>
        <dbReference type="Proteomes" id="UP001231362"/>
    </source>
</evidence>
<sequence length="221" mass="25755">MNTEAARDKVYIEIVRKIRRMIDEAGLHPGDKIPSERELSERLQVGRSSVREALRALELLGLIETRRGEGTFLRDARGNQLVQLLSTFILQDEKAVTDVEETKFLIEMDCLRLLLQRNNEEQLLNFRSKVEQMGDRLTDSEEQPEQSSIKEDEFFLSLVELADNHLMYRIWLILSDFYNSLNFKKDSIVKSDYLSLLDVLLASDEDAVIREYKRIRKLSST</sequence>
<dbReference type="PANTHER" id="PTHR43537:SF54">
    <property type="entry name" value="TRANSCRIPTIONAL REGULATOR, GNTR FAMILY"/>
    <property type="match status" value="1"/>
</dbReference>
<protein>
    <submittedName>
        <fullName evidence="5">DNA-binding FadR family transcriptional regulator</fullName>
    </submittedName>
</protein>
<keyword evidence="6" id="KW-1185">Reference proteome</keyword>
<dbReference type="InterPro" id="IPR000524">
    <property type="entry name" value="Tscrpt_reg_HTH_GntR"/>
</dbReference>
<feature type="domain" description="HTH gntR-type" evidence="4">
    <location>
        <begin position="8"/>
        <end position="76"/>
    </location>
</feature>
<dbReference type="PANTHER" id="PTHR43537">
    <property type="entry name" value="TRANSCRIPTIONAL REGULATOR, GNTR FAMILY"/>
    <property type="match status" value="1"/>
</dbReference>
<accession>A0ABT9V8N8</accession>